<dbReference type="Pfam" id="PF12146">
    <property type="entry name" value="Hydrolase_4"/>
    <property type="match status" value="1"/>
</dbReference>
<dbReference type="PANTHER" id="PTHR43265">
    <property type="entry name" value="ESTERASE ESTD"/>
    <property type="match status" value="1"/>
</dbReference>
<dbReference type="RefSeq" id="WP_150038788.1">
    <property type="nucleotide sequence ID" value="NZ_OW485601.1"/>
</dbReference>
<dbReference type="InterPro" id="IPR053145">
    <property type="entry name" value="AB_hydrolase_Est10"/>
</dbReference>
<evidence type="ECO:0000259" key="2">
    <source>
        <dbReference type="Pfam" id="PF12146"/>
    </source>
</evidence>
<proteinExistence type="predicted"/>
<gene>
    <name evidence="3" type="ORF">F1189_01550</name>
</gene>
<evidence type="ECO:0000256" key="1">
    <source>
        <dbReference type="SAM" id="MobiDB-lite"/>
    </source>
</evidence>
<dbReference type="GO" id="GO:0052689">
    <property type="term" value="F:carboxylic ester hydrolase activity"/>
    <property type="evidence" value="ECO:0007669"/>
    <property type="project" value="TreeGrafter"/>
</dbReference>
<name>A0A5M6J2H3_9PROT</name>
<dbReference type="Proteomes" id="UP000325255">
    <property type="component" value="Unassembled WGS sequence"/>
</dbReference>
<dbReference type="OrthoDB" id="249225at2"/>
<organism evidence="3 4">
    <name type="scientific">Rhodovastum atsumiense</name>
    <dbReference type="NCBI Taxonomy" id="504468"/>
    <lineage>
        <taxon>Bacteria</taxon>
        <taxon>Pseudomonadati</taxon>
        <taxon>Pseudomonadota</taxon>
        <taxon>Alphaproteobacteria</taxon>
        <taxon>Acetobacterales</taxon>
        <taxon>Acetobacteraceae</taxon>
        <taxon>Rhodovastum</taxon>
    </lineage>
</organism>
<evidence type="ECO:0000313" key="4">
    <source>
        <dbReference type="Proteomes" id="UP000325255"/>
    </source>
</evidence>
<evidence type="ECO:0000313" key="3">
    <source>
        <dbReference type="EMBL" id="KAA5614307.1"/>
    </source>
</evidence>
<comment type="caution">
    <text evidence="3">The sequence shown here is derived from an EMBL/GenBank/DDBJ whole genome shotgun (WGS) entry which is preliminary data.</text>
</comment>
<dbReference type="AlphaFoldDB" id="A0A5M6J2H3"/>
<protein>
    <recommendedName>
        <fullName evidence="2">Serine aminopeptidase S33 domain-containing protein</fullName>
    </recommendedName>
</protein>
<sequence length="548" mass="57591">MIPVAFHGHAGWLHGPVGKRGVVICSPWGEEALCTHRALRALAIHLAARGFAVLRFDHRGTGDSLGEDGTLPGWVDGIVGAASFLRAQAGVRHVAVLGLRLGAMLAAAAAPRCAADEVVLLAPPGSGPSFLRETRATALLSEEAEQDPDGTLRHAGFALTPALQRELTAVDPFPAVGARRVLVLDRDPQGATARTVRARLRKGGAEITSLPFDELPDLLQDARLARTPDVAWETVADWLTPAEPSADWPSPPPAILASDGFSETGLLLQGGTMPALAAVLCEPAEPVPATPLAVFLNAGSVRRIGPGRFAVTAARALAAAGITSLRLDAPGTGDSDDAIPDATAPEGDTWIAELLATLGLLQTPERDRLALVGIGAGAEMAWQATLADPRVISQVLVNPERLDWPETTVPEAAVGESPLRRLLRALREGWAKLGANARPDHGRVQEALRLLQARGVRTMLVYAPGSPAYAAFIRQFGPNGHLLHRRSGALWTVLEGGDRALTRPAARARLLALLRAALAPPTLPMPRGVRGPAPFQAATAPKESARNH</sequence>
<keyword evidence="4" id="KW-1185">Reference proteome</keyword>
<dbReference type="EMBL" id="VWPK01000002">
    <property type="protein sequence ID" value="KAA5614307.1"/>
    <property type="molecule type" value="Genomic_DNA"/>
</dbReference>
<dbReference type="PANTHER" id="PTHR43265:SF1">
    <property type="entry name" value="ESTERASE ESTD"/>
    <property type="match status" value="1"/>
</dbReference>
<accession>A0A5M6J2H3</accession>
<dbReference type="Gene3D" id="3.40.50.1820">
    <property type="entry name" value="alpha/beta hydrolase"/>
    <property type="match status" value="2"/>
</dbReference>
<dbReference type="InterPro" id="IPR022742">
    <property type="entry name" value="Hydrolase_4"/>
</dbReference>
<reference evidence="3 4" key="1">
    <citation type="submission" date="2019-09" db="EMBL/GenBank/DDBJ databases">
        <title>Genome sequence of Rhodovastum atsumiense, a diverse member of the Acetobacteraceae family of non-sulfur purple photosynthetic bacteria.</title>
        <authorList>
            <person name="Meyer T."/>
            <person name="Kyndt J."/>
        </authorList>
    </citation>
    <scope>NUCLEOTIDE SEQUENCE [LARGE SCALE GENOMIC DNA]</scope>
    <source>
        <strain evidence="3 4">DSM 21279</strain>
    </source>
</reference>
<feature type="region of interest" description="Disordered" evidence="1">
    <location>
        <begin position="525"/>
        <end position="548"/>
    </location>
</feature>
<feature type="domain" description="Serine aminopeptidase S33" evidence="2">
    <location>
        <begin position="40"/>
        <end position="124"/>
    </location>
</feature>
<dbReference type="InterPro" id="IPR029058">
    <property type="entry name" value="AB_hydrolase_fold"/>
</dbReference>
<dbReference type="SUPFAM" id="SSF53474">
    <property type="entry name" value="alpha/beta-Hydrolases"/>
    <property type="match status" value="2"/>
</dbReference>